<organism evidence="24 25">
    <name type="scientific">Pontibacillus salicampi</name>
    <dbReference type="NCBI Taxonomy" id="1449801"/>
    <lineage>
        <taxon>Bacteria</taxon>
        <taxon>Bacillati</taxon>
        <taxon>Bacillota</taxon>
        <taxon>Bacilli</taxon>
        <taxon>Bacillales</taxon>
        <taxon>Bacillaceae</taxon>
        <taxon>Pontibacillus</taxon>
    </lineage>
</organism>
<keyword evidence="4" id="KW-0132">Cell division</keyword>
<comment type="function">
    <text evidence="21">Peptidoglycan polymerase that is essential for cell division.</text>
</comment>
<evidence type="ECO:0000256" key="4">
    <source>
        <dbReference type="ARBA" id="ARBA00022618"/>
    </source>
</evidence>
<keyword evidence="6" id="KW-0808">Transferase</keyword>
<keyword evidence="8" id="KW-0133">Cell shape</keyword>
<proteinExistence type="inferred from homology"/>
<dbReference type="PANTHER" id="PTHR30474:SF2">
    <property type="entry name" value="PEPTIDOGLYCAN GLYCOSYLTRANSFERASE FTSW-RELATED"/>
    <property type="match status" value="1"/>
</dbReference>
<keyword evidence="3" id="KW-1003">Cell membrane</keyword>
<keyword evidence="13" id="KW-0961">Cell wall biogenesis/degradation</keyword>
<feature type="transmembrane region" description="Helical" evidence="23">
    <location>
        <begin position="187"/>
        <end position="205"/>
    </location>
</feature>
<dbReference type="PANTHER" id="PTHR30474">
    <property type="entry name" value="CELL CYCLE PROTEIN"/>
    <property type="match status" value="1"/>
</dbReference>
<comment type="caution">
    <text evidence="24">The sequence shown here is derived from an EMBL/GenBank/DDBJ whole genome shotgun (WGS) entry which is preliminary data.</text>
</comment>
<evidence type="ECO:0000256" key="11">
    <source>
        <dbReference type="ARBA" id="ARBA00023136"/>
    </source>
</evidence>
<evidence type="ECO:0000256" key="7">
    <source>
        <dbReference type="ARBA" id="ARBA00022692"/>
    </source>
</evidence>
<feature type="transmembrane region" description="Helical" evidence="23">
    <location>
        <begin position="138"/>
        <end position="157"/>
    </location>
</feature>
<evidence type="ECO:0000256" key="8">
    <source>
        <dbReference type="ARBA" id="ARBA00022960"/>
    </source>
</evidence>
<evidence type="ECO:0000256" key="22">
    <source>
        <dbReference type="SAM" id="MobiDB-lite"/>
    </source>
</evidence>
<evidence type="ECO:0000256" key="17">
    <source>
        <dbReference type="ARBA" id="ARBA00041185"/>
    </source>
</evidence>
<feature type="transmembrane region" description="Helical" evidence="23">
    <location>
        <begin position="163"/>
        <end position="180"/>
    </location>
</feature>
<feature type="compositionally biased region" description="Polar residues" evidence="22">
    <location>
        <begin position="378"/>
        <end position="393"/>
    </location>
</feature>
<evidence type="ECO:0000256" key="19">
    <source>
        <dbReference type="ARBA" id="ARBA00044770"/>
    </source>
</evidence>
<feature type="transmembrane region" description="Helical" evidence="23">
    <location>
        <begin position="76"/>
        <end position="94"/>
    </location>
</feature>
<evidence type="ECO:0000256" key="1">
    <source>
        <dbReference type="ARBA" id="ARBA00004651"/>
    </source>
</evidence>
<evidence type="ECO:0000256" key="14">
    <source>
        <dbReference type="ARBA" id="ARBA00032370"/>
    </source>
</evidence>
<evidence type="ECO:0000256" key="9">
    <source>
        <dbReference type="ARBA" id="ARBA00022984"/>
    </source>
</evidence>
<dbReference type="Pfam" id="PF01098">
    <property type="entry name" value="FTSW_RODA_SPOVE"/>
    <property type="match status" value="1"/>
</dbReference>
<sequence>MRKLFKEFDFTLIFAPLALTAFGVVMIYSASMVYGVVKFDVSSDYYLMKQLQWVVLGIIAFVIAMYFPYQKYQKLMPLMMLFILGSLTLVLFIGSNKGNANSWFDFGPFSFQPAELSKIGLIMYLASVLSKKQAYINHFTKAVLPPIVLTIIVLALIGIQPDIGTAAIIFLMACTVILSSGIRFRHIFLLGITGALLLIIAIPNMSSTERISRFTGAYQPFNAPDADGYHLIQSYIAIGTGGITGEGLGQSVQKLGYLLEPHTDFIMAVIAEELGALGVSIVLGLLLLLVLRGLYVARKCKDAFGSLLAIGISSMIGIQAFINLGAISGVLPITGVPLPFISYGGSSLIVLLASVGILNNIAKQTKLTEDYTYTKETSNEETMNSSIGNSRTQPKGGKSWVNARKSIRY</sequence>
<evidence type="ECO:0000256" key="15">
    <source>
        <dbReference type="ARBA" id="ARBA00033270"/>
    </source>
</evidence>
<keyword evidence="11 23" id="KW-0472">Membrane</keyword>
<protein>
    <recommendedName>
        <fullName evidence="17">Probable peptidoglycan glycosyltransferase FtsW</fullName>
        <ecNumber evidence="19">2.4.99.28</ecNumber>
    </recommendedName>
    <alternativeName>
        <fullName evidence="18">Cell division protein FtsW</fullName>
    </alternativeName>
    <alternativeName>
        <fullName evidence="15">Cell wall polymerase</fullName>
    </alternativeName>
    <alternativeName>
        <fullName evidence="14">Peptidoglycan polymerase</fullName>
    </alternativeName>
</protein>
<feature type="region of interest" description="Disordered" evidence="22">
    <location>
        <begin position="378"/>
        <end position="409"/>
    </location>
</feature>
<evidence type="ECO:0000256" key="20">
    <source>
        <dbReference type="ARBA" id="ARBA00049902"/>
    </source>
</evidence>
<evidence type="ECO:0000256" key="18">
    <source>
        <dbReference type="ARBA" id="ARBA00041418"/>
    </source>
</evidence>
<evidence type="ECO:0000256" key="13">
    <source>
        <dbReference type="ARBA" id="ARBA00023316"/>
    </source>
</evidence>
<keyword evidence="10 23" id="KW-1133">Transmembrane helix</keyword>
<comment type="subcellular location">
    <subcellularLocation>
        <location evidence="1">Cell membrane</location>
        <topology evidence="1">Multi-pass membrane protein</topology>
    </subcellularLocation>
</comment>
<evidence type="ECO:0000256" key="23">
    <source>
        <dbReference type="SAM" id="Phobius"/>
    </source>
</evidence>
<dbReference type="EC" id="2.4.99.28" evidence="19"/>
<dbReference type="InterPro" id="IPR001182">
    <property type="entry name" value="FtsW/RodA"/>
</dbReference>
<keyword evidence="7 23" id="KW-0812">Transmembrane</keyword>
<feature type="transmembrane region" description="Helical" evidence="23">
    <location>
        <begin position="12"/>
        <end position="31"/>
    </location>
</feature>
<comment type="pathway">
    <text evidence="2">Cell wall biogenesis; peptidoglycan biosynthesis.</text>
</comment>
<evidence type="ECO:0000313" key="25">
    <source>
        <dbReference type="Proteomes" id="UP001589836"/>
    </source>
</evidence>
<dbReference type="NCBIfam" id="TIGR02614">
    <property type="entry name" value="ftsW"/>
    <property type="match status" value="1"/>
</dbReference>
<evidence type="ECO:0000313" key="24">
    <source>
        <dbReference type="EMBL" id="MFC0523997.1"/>
    </source>
</evidence>
<feature type="transmembrane region" description="Helical" evidence="23">
    <location>
        <begin position="51"/>
        <end position="69"/>
    </location>
</feature>
<feature type="transmembrane region" description="Helical" evidence="23">
    <location>
        <begin position="303"/>
        <end position="328"/>
    </location>
</feature>
<evidence type="ECO:0000256" key="12">
    <source>
        <dbReference type="ARBA" id="ARBA00023306"/>
    </source>
</evidence>
<comment type="similarity">
    <text evidence="16">Belongs to the SEDS family. FtsW subfamily.</text>
</comment>
<keyword evidence="5" id="KW-0328">Glycosyltransferase</keyword>
<dbReference type="PROSITE" id="PS00428">
    <property type="entry name" value="FTSW_RODA_SPOVE"/>
    <property type="match status" value="1"/>
</dbReference>
<name>A0ABV6LNV4_9BACI</name>
<comment type="catalytic activity">
    <reaction evidence="20">
        <text>[GlcNAc-(1-&gt;4)-Mur2Ac(oyl-L-Ala-gamma-D-Glu-L-Lys-D-Ala-D-Ala)](n)-di-trans,octa-cis-undecaprenyl diphosphate + beta-D-GlcNAc-(1-&gt;4)-Mur2Ac(oyl-L-Ala-gamma-D-Glu-L-Lys-D-Ala-D-Ala)-di-trans,octa-cis-undecaprenyl diphosphate = [GlcNAc-(1-&gt;4)-Mur2Ac(oyl-L-Ala-gamma-D-Glu-L-Lys-D-Ala-D-Ala)](n+1)-di-trans,octa-cis-undecaprenyl diphosphate + di-trans,octa-cis-undecaprenyl diphosphate + H(+)</text>
        <dbReference type="Rhea" id="RHEA:23708"/>
        <dbReference type="Rhea" id="RHEA-COMP:9602"/>
        <dbReference type="Rhea" id="RHEA-COMP:9603"/>
        <dbReference type="ChEBI" id="CHEBI:15378"/>
        <dbReference type="ChEBI" id="CHEBI:58405"/>
        <dbReference type="ChEBI" id="CHEBI:60033"/>
        <dbReference type="ChEBI" id="CHEBI:78435"/>
        <dbReference type="EC" id="2.4.99.28"/>
    </reaction>
</comment>
<evidence type="ECO:0000256" key="10">
    <source>
        <dbReference type="ARBA" id="ARBA00022989"/>
    </source>
</evidence>
<evidence type="ECO:0000256" key="3">
    <source>
        <dbReference type="ARBA" id="ARBA00022475"/>
    </source>
</evidence>
<evidence type="ECO:0000256" key="2">
    <source>
        <dbReference type="ARBA" id="ARBA00004752"/>
    </source>
</evidence>
<keyword evidence="12" id="KW-0131">Cell cycle</keyword>
<evidence type="ECO:0000256" key="21">
    <source>
        <dbReference type="ARBA" id="ARBA00049966"/>
    </source>
</evidence>
<accession>A0ABV6LNV4</accession>
<feature type="transmembrane region" description="Helical" evidence="23">
    <location>
        <begin position="340"/>
        <end position="358"/>
    </location>
</feature>
<keyword evidence="25" id="KW-1185">Reference proteome</keyword>
<reference evidence="24 25" key="1">
    <citation type="submission" date="2024-09" db="EMBL/GenBank/DDBJ databases">
        <authorList>
            <person name="Sun Q."/>
            <person name="Mori K."/>
        </authorList>
    </citation>
    <scope>NUCLEOTIDE SEQUENCE [LARGE SCALE GENOMIC DNA]</scope>
    <source>
        <strain evidence="24 25">NCAIM B.02529</strain>
    </source>
</reference>
<evidence type="ECO:0000256" key="6">
    <source>
        <dbReference type="ARBA" id="ARBA00022679"/>
    </source>
</evidence>
<evidence type="ECO:0000256" key="16">
    <source>
        <dbReference type="ARBA" id="ARBA00038053"/>
    </source>
</evidence>
<dbReference type="EMBL" id="JBHLTP010000009">
    <property type="protein sequence ID" value="MFC0523997.1"/>
    <property type="molecule type" value="Genomic_DNA"/>
</dbReference>
<dbReference type="RefSeq" id="WP_377347517.1">
    <property type="nucleotide sequence ID" value="NZ_JBHLTP010000009.1"/>
</dbReference>
<gene>
    <name evidence="24" type="primary">ftsW</name>
    <name evidence="24" type="ORF">ACFFGV_10540</name>
</gene>
<dbReference type="Proteomes" id="UP001589836">
    <property type="component" value="Unassembled WGS sequence"/>
</dbReference>
<feature type="transmembrane region" description="Helical" evidence="23">
    <location>
        <begin position="106"/>
        <end position="126"/>
    </location>
</feature>
<keyword evidence="9" id="KW-0573">Peptidoglycan synthesis</keyword>
<feature type="transmembrane region" description="Helical" evidence="23">
    <location>
        <begin position="265"/>
        <end position="291"/>
    </location>
</feature>
<dbReference type="InterPro" id="IPR018365">
    <property type="entry name" value="Cell_cycle_FtsW-rel_CS"/>
</dbReference>
<evidence type="ECO:0000256" key="5">
    <source>
        <dbReference type="ARBA" id="ARBA00022676"/>
    </source>
</evidence>
<dbReference type="InterPro" id="IPR013437">
    <property type="entry name" value="FtsW"/>
</dbReference>